<sequence>MLNLAYPINDIVVIDDERYEINLAYDNVLRLFDMLNDEELTDVEQIEIGIEMLLGKPLDVDLEKQEEVFFAIFKSTISKESEDNAAVDIDGNPMPIMNKEKDNKKVYSIKQDAEYIYASFYQDYGIDLFEAQGKLHWYKFQALLAGLRQDTKFKEVIEIRTMELPSGKGAAKHRKQVEEAKKAYKLNPE</sequence>
<dbReference type="RefSeq" id="WP_147209974.1">
    <property type="nucleotide sequence ID" value="NZ_BJYM01000006.1"/>
</dbReference>
<evidence type="ECO:0008006" key="4">
    <source>
        <dbReference type="Google" id="ProtNLM"/>
    </source>
</evidence>
<dbReference type="Proteomes" id="UP000321558">
    <property type="component" value="Unassembled WGS sequence"/>
</dbReference>
<reference evidence="2 3" key="1">
    <citation type="submission" date="2019-07" db="EMBL/GenBank/DDBJ databases">
        <title>Whole genome shotgun sequence of Oceanobacillus sojae NBRC 105379.</title>
        <authorList>
            <person name="Hosoyama A."/>
            <person name="Uohara A."/>
            <person name="Ohji S."/>
            <person name="Ichikawa N."/>
        </authorList>
    </citation>
    <scope>NUCLEOTIDE SEQUENCE [LARGE SCALE GENOMIC DNA]</scope>
    <source>
        <strain evidence="2 3">NBRC 105379</strain>
    </source>
</reference>
<dbReference type="OrthoDB" id="1758052at2"/>
<proteinExistence type="predicted"/>
<name>A0A511ZHM5_9BACI</name>
<organism evidence="2 3">
    <name type="scientific">Oceanobacillus sojae</name>
    <dbReference type="NCBI Taxonomy" id="582851"/>
    <lineage>
        <taxon>Bacteria</taxon>
        <taxon>Bacillati</taxon>
        <taxon>Bacillota</taxon>
        <taxon>Bacilli</taxon>
        <taxon>Bacillales</taxon>
        <taxon>Bacillaceae</taxon>
        <taxon>Oceanobacillus</taxon>
    </lineage>
</organism>
<keyword evidence="3" id="KW-1185">Reference proteome</keyword>
<accession>A0A511ZHM5</accession>
<gene>
    <name evidence="2" type="ORF">OSO01_16850</name>
</gene>
<dbReference type="InterPro" id="IPR009660">
    <property type="entry name" value="Phage_A500_Gp15"/>
</dbReference>
<dbReference type="Pfam" id="PF06854">
    <property type="entry name" value="Phage_Gp15"/>
    <property type="match status" value="1"/>
</dbReference>
<comment type="caution">
    <text evidence="2">The sequence shown here is derived from an EMBL/GenBank/DDBJ whole genome shotgun (WGS) entry which is preliminary data.</text>
</comment>
<evidence type="ECO:0000313" key="2">
    <source>
        <dbReference type="EMBL" id="GEN86946.1"/>
    </source>
</evidence>
<dbReference type="EMBL" id="BJYM01000006">
    <property type="protein sequence ID" value="GEN86946.1"/>
    <property type="molecule type" value="Genomic_DNA"/>
</dbReference>
<dbReference type="STRING" id="582851.GCA_900162665_00807"/>
<feature type="compositionally biased region" description="Basic and acidic residues" evidence="1">
    <location>
        <begin position="176"/>
        <end position="189"/>
    </location>
</feature>
<protein>
    <recommendedName>
        <fullName evidence="4">Bacteriophage Gp15 protein</fullName>
    </recommendedName>
</protein>
<evidence type="ECO:0000256" key="1">
    <source>
        <dbReference type="SAM" id="MobiDB-lite"/>
    </source>
</evidence>
<dbReference type="AlphaFoldDB" id="A0A511ZHM5"/>
<evidence type="ECO:0000313" key="3">
    <source>
        <dbReference type="Proteomes" id="UP000321558"/>
    </source>
</evidence>
<feature type="region of interest" description="Disordered" evidence="1">
    <location>
        <begin position="167"/>
        <end position="189"/>
    </location>
</feature>